<evidence type="ECO:0000313" key="5">
    <source>
        <dbReference type="Proteomes" id="UP000183529"/>
    </source>
</evidence>
<keyword evidence="1" id="KW-0175">Coiled coil</keyword>
<name>A0AAQ1GDA5_9BURK</name>
<feature type="compositionally biased region" description="Basic and acidic residues" evidence="2">
    <location>
        <begin position="208"/>
        <end position="226"/>
    </location>
</feature>
<dbReference type="AlphaFoldDB" id="A0AAQ1GDA5"/>
<sequence>MHQHWKDKAKAFASYFAFIEKAGTALIAQARRLQLLSNSGLCGVAGGALGVIAVTVFLHYNNYGAFEATLIGAVTPVLFAAVGLGVGRYIPARAGTARIEEENYVGQKLREVDERINCLSADLDALPVKKGTAAQREVLTLQIKAAFERRAELQQQLRQLEEEYLGVGLVRTVESAQKVLPELEPPAQASDDEDAIELPSVTAAQRDIISELRPEPHRPAPPERRPPPPPPAK</sequence>
<accession>A0AAQ1GDA5</accession>
<evidence type="ECO:0000256" key="3">
    <source>
        <dbReference type="SAM" id="Phobius"/>
    </source>
</evidence>
<comment type="caution">
    <text evidence="4">The sequence shown here is derived from an EMBL/GenBank/DDBJ whole genome shotgun (WGS) entry which is preliminary data.</text>
</comment>
<keyword evidence="3" id="KW-0472">Membrane</keyword>
<proteinExistence type="predicted"/>
<protein>
    <submittedName>
        <fullName evidence="4">Uncharacterized protein</fullName>
    </submittedName>
</protein>
<keyword evidence="3" id="KW-0812">Transmembrane</keyword>
<dbReference type="Proteomes" id="UP000183529">
    <property type="component" value="Unassembled WGS sequence"/>
</dbReference>
<feature type="region of interest" description="Disordered" evidence="2">
    <location>
        <begin position="183"/>
        <end position="233"/>
    </location>
</feature>
<feature type="coiled-coil region" evidence="1">
    <location>
        <begin position="136"/>
        <end position="163"/>
    </location>
</feature>
<dbReference type="EMBL" id="FNZM01000004">
    <property type="protein sequence ID" value="SEJ32261.1"/>
    <property type="molecule type" value="Genomic_DNA"/>
</dbReference>
<feature type="transmembrane region" description="Helical" evidence="3">
    <location>
        <begin position="70"/>
        <end position="90"/>
    </location>
</feature>
<keyword evidence="3" id="KW-1133">Transmembrane helix</keyword>
<evidence type="ECO:0000256" key="1">
    <source>
        <dbReference type="SAM" id="Coils"/>
    </source>
</evidence>
<feature type="transmembrane region" description="Helical" evidence="3">
    <location>
        <begin position="35"/>
        <end position="58"/>
    </location>
</feature>
<reference evidence="4 5" key="1">
    <citation type="submission" date="2016-10" db="EMBL/GenBank/DDBJ databases">
        <authorList>
            <person name="Varghese N."/>
            <person name="Submissions S."/>
        </authorList>
    </citation>
    <scope>NUCLEOTIDE SEQUENCE [LARGE SCALE GENOMIC DNA]</scope>
    <source>
        <strain evidence="4 5">LMG 22274</strain>
    </source>
</reference>
<evidence type="ECO:0000313" key="4">
    <source>
        <dbReference type="EMBL" id="SEJ32261.1"/>
    </source>
</evidence>
<dbReference type="RefSeq" id="WP_124260566.1">
    <property type="nucleotide sequence ID" value="NZ_CADFGN010000007.1"/>
</dbReference>
<evidence type="ECO:0000256" key="2">
    <source>
        <dbReference type="SAM" id="MobiDB-lite"/>
    </source>
</evidence>
<organism evidence="4 5">
    <name type="scientific">Paraburkholderia tropica</name>
    <dbReference type="NCBI Taxonomy" id="92647"/>
    <lineage>
        <taxon>Bacteria</taxon>
        <taxon>Pseudomonadati</taxon>
        <taxon>Pseudomonadota</taxon>
        <taxon>Betaproteobacteria</taxon>
        <taxon>Burkholderiales</taxon>
        <taxon>Burkholderiaceae</taxon>
        <taxon>Paraburkholderia</taxon>
    </lineage>
</organism>
<gene>
    <name evidence="4" type="ORF">SAMN05216550_1045</name>
</gene>